<name>A0ABW7ERW6_9BURK</name>
<evidence type="ECO:0000313" key="2">
    <source>
        <dbReference type="EMBL" id="MFG6414751.1"/>
    </source>
</evidence>
<gene>
    <name evidence="2" type="ORF">ACG02S_12665</name>
</gene>
<keyword evidence="1" id="KW-1133">Transmembrane helix</keyword>
<accession>A0ABW7ERW6</accession>
<feature type="transmembrane region" description="Helical" evidence="1">
    <location>
        <begin position="74"/>
        <end position="94"/>
    </location>
</feature>
<dbReference type="EMBL" id="JBIGHY010000004">
    <property type="protein sequence ID" value="MFG6414751.1"/>
    <property type="molecule type" value="Genomic_DNA"/>
</dbReference>
<keyword evidence="3" id="KW-1185">Reference proteome</keyword>
<sequence>MTVRDLALARASLVLLWWGTVVASLHDGGAAGIALLQRATGLSERTTLVIVLLGCAWDAAVGLWLLVRPGALACRVAAIGVIVMTVLATALAPALWLDPFGALLKNLPVLALLLLLARKETCA</sequence>
<organism evidence="2 3">
    <name type="scientific">Pelomonas dachongensis</name>
    <dbReference type="NCBI Taxonomy" id="3299029"/>
    <lineage>
        <taxon>Bacteria</taxon>
        <taxon>Pseudomonadati</taxon>
        <taxon>Pseudomonadota</taxon>
        <taxon>Betaproteobacteria</taxon>
        <taxon>Burkholderiales</taxon>
        <taxon>Sphaerotilaceae</taxon>
        <taxon>Roseateles</taxon>
    </lineage>
</organism>
<proteinExistence type="predicted"/>
<comment type="caution">
    <text evidence="2">The sequence shown here is derived from an EMBL/GenBank/DDBJ whole genome shotgun (WGS) entry which is preliminary data.</text>
</comment>
<dbReference type="InterPro" id="IPR025695">
    <property type="entry name" value="DoxX-like"/>
</dbReference>
<keyword evidence="1" id="KW-0812">Transmembrane</keyword>
<evidence type="ECO:0000256" key="1">
    <source>
        <dbReference type="SAM" id="Phobius"/>
    </source>
</evidence>
<dbReference type="Proteomes" id="UP001606300">
    <property type="component" value="Unassembled WGS sequence"/>
</dbReference>
<protein>
    <submittedName>
        <fullName evidence="2">DoxX-like family protein</fullName>
    </submittedName>
</protein>
<feature type="transmembrane region" description="Helical" evidence="1">
    <location>
        <begin position="47"/>
        <end position="67"/>
    </location>
</feature>
<reference evidence="2 3" key="1">
    <citation type="submission" date="2024-09" db="EMBL/GenBank/DDBJ databases">
        <title>Novel species of the genus Pelomonas and Roseateles isolated from streams.</title>
        <authorList>
            <person name="Lu H."/>
        </authorList>
    </citation>
    <scope>NUCLEOTIDE SEQUENCE [LARGE SCALE GENOMIC DNA]</scope>
    <source>
        <strain evidence="2 3">DC23W</strain>
    </source>
</reference>
<feature type="transmembrane region" description="Helical" evidence="1">
    <location>
        <begin position="100"/>
        <end position="117"/>
    </location>
</feature>
<keyword evidence="1" id="KW-0472">Membrane</keyword>
<dbReference type="Pfam" id="PF13781">
    <property type="entry name" value="DoxX_3"/>
    <property type="match status" value="1"/>
</dbReference>
<dbReference type="RefSeq" id="WP_394470823.1">
    <property type="nucleotide sequence ID" value="NZ_JBIGHY010000004.1"/>
</dbReference>
<evidence type="ECO:0000313" key="3">
    <source>
        <dbReference type="Proteomes" id="UP001606300"/>
    </source>
</evidence>